<dbReference type="FunFam" id="3.30.1490.20:FF:000006">
    <property type="entry name" value="phosphoribosylamine--glycine ligase, chloroplastic-like"/>
    <property type="match status" value="1"/>
</dbReference>
<dbReference type="Pfam" id="PF02843">
    <property type="entry name" value="GARS_C"/>
    <property type="match status" value="1"/>
</dbReference>
<proteinExistence type="inferred from homology"/>
<evidence type="ECO:0000256" key="11">
    <source>
        <dbReference type="ARBA" id="ARBA00038345"/>
    </source>
</evidence>
<comment type="caution">
    <text evidence="17">The sequence shown here is derived from an EMBL/GenBank/DDBJ whole genome shotgun (WGS) entry which is preliminary data.</text>
</comment>
<evidence type="ECO:0000259" key="16">
    <source>
        <dbReference type="PROSITE" id="PS50975"/>
    </source>
</evidence>
<evidence type="ECO:0000256" key="10">
    <source>
        <dbReference type="ARBA" id="ARBA00023211"/>
    </source>
</evidence>
<evidence type="ECO:0000256" key="6">
    <source>
        <dbReference type="ARBA" id="ARBA00022723"/>
    </source>
</evidence>
<evidence type="ECO:0000256" key="3">
    <source>
        <dbReference type="ARBA" id="ARBA00005174"/>
    </source>
</evidence>
<dbReference type="EC" id="6.3.4.13" evidence="4 14"/>
<dbReference type="SUPFAM" id="SSF52440">
    <property type="entry name" value="PreATP-grasp domain"/>
    <property type="match status" value="1"/>
</dbReference>
<dbReference type="Proteomes" id="UP000199318">
    <property type="component" value="Unassembled WGS sequence"/>
</dbReference>
<dbReference type="GO" id="GO:0046872">
    <property type="term" value="F:metal ion binding"/>
    <property type="evidence" value="ECO:0007669"/>
    <property type="project" value="UniProtKB-KW"/>
</dbReference>
<dbReference type="Pfam" id="PF02844">
    <property type="entry name" value="GARS_N"/>
    <property type="match status" value="1"/>
</dbReference>
<comment type="catalytic activity">
    <reaction evidence="14">
        <text>5-phospho-beta-D-ribosylamine + glycine + ATP = N(1)-(5-phospho-beta-D-ribosyl)glycinamide + ADP + phosphate + H(+)</text>
        <dbReference type="Rhea" id="RHEA:17453"/>
        <dbReference type="ChEBI" id="CHEBI:15378"/>
        <dbReference type="ChEBI" id="CHEBI:30616"/>
        <dbReference type="ChEBI" id="CHEBI:43474"/>
        <dbReference type="ChEBI" id="CHEBI:57305"/>
        <dbReference type="ChEBI" id="CHEBI:58681"/>
        <dbReference type="ChEBI" id="CHEBI:143788"/>
        <dbReference type="ChEBI" id="CHEBI:456216"/>
        <dbReference type="EC" id="6.3.4.13"/>
    </reaction>
</comment>
<evidence type="ECO:0000256" key="2">
    <source>
        <dbReference type="ARBA" id="ARBA00001946"/>
    </source>
</evidence>
<accession>A0A1H9VUY2</accession>
<dbReference type="InterPro" id="IPR020560">
    <property type="entry name" value="PRibGlycinamide_synth_C-dom"/>
</dbReference>
<evidence type="ECO:0000256" key="15">
    <source>
        <dbReference type="PROSITE-ProRule" id="PRU00409"/>
    </source>
</evidence>
<evidence type="ECO:0000256" key="12">
    <source>
        <dbReference type="ARBA" id="ARBA00042242"/>
    </source>
</evidence>
<evidence type="ECO:0000256" key="1">
    <source>
        <dbReference type="ARBA" id="ARBA00001936"/>
    </source>
</evidence>
<keyword evidence="18" id="KW-1185">Reference proteome</keyword>
<reference evidence="18" key="1">
    <citation type="submission" date="2016-10" db="EMBL/GenBank/DDBJ databases">
        <authorList>
            <person name="de Groot N.N."/>
        </authorList>
    </citation>
    <scope>NUCLEOTIDE SEQUENCE [LARGE SCALE GENOMIC DNA]</scope>
    <source>
        <strain evidence="18">10nlg</strain>
    </source>
</reference>
<keyword evidence="6" id="KW-0479">Metal-binding</keyword>
<dbReference type="RefSeq" id="WP_093074110.1">
    <property type="nucleotide sequence ID" value="NZ_FOGV01000024.1"/>
</dbReference>
<dbReference type="PANTHER" id="PTHR43472:SF1">
    <property type="entry name" value="PHOSPHORIBOSYLAMINE--GLYCINE LIGASE, CHLOROPLASTIC"/>
    <property type="match status" value="1"/>
</dbReference>
<evidence type="ECO:0000256" key="9">
    <source>
        <dbReference type="ARBA" id="ARBA00022840"/>
    </source>
</evidence>
<evidence type="ECO:0000313" key="18">
    <source>
        <dbReference type="Proteomes" id="UP000199318"/>
    </source>
</evidence>
<dbReference type="FunFam" id="3.40.50.20:FF:000006">
    <property type="entry name" value="Phosphoribosylamine--glycine ligase, chloroplastic"/>
    <property type="match status" value="1"/>
</dbReference>
<dbReference type="SUPFAM" id="SSF51246">
    <property type="entry name" value="Rudiment single hybrid motif"/>
    <property type="match status" value="1"/>
</dbReference>
<feature type="domain" description="ATP-grasp" evidence="16">
    <location>
        <begin position="109"/>
        <end position="315"/>
    </location>
</feature>
<dbReference type="Gene3D" id="3.30.1490.20">
    <property type="entry name" value="ATP-grasp fold, A domain"/>
    <property type="match status" value="1"/>
</dbReference>
<dbReference type="InterPro" id="IPR013815">
    <property type="entry name" value="ATP_grasp_subdomain_1"/>
</dbReference>
<dbReference type="InterPro" id="IPR020562">
    <property type="entry name" value="PRibGlycinamide_synth_N"/>
</dbReference>
<organism evidence="17 18">
    <name type="scientific">Salisediminibacterium halotolerans</name>
    <dbReference type="NCBI Taxonomy" id="517425"/>
    <lineage>
        <taxon>Bacteria</taxon>
        <taxon>Bacillati</taxon>
        <taxon>Bacillota</taxon>
        <taxon>Bacilli</taxon>
        <taxon>Bacillales</taxon>
        <taxon>Bacillaceae</taxon>
        <taxon>Salisediminibacterium</taxon>
    </lineage>
</organism>
<keyword evidence="10" id="KW-0464">Manganese</keyword>
<dbReference type="InterPro" id="IPR037123">
    <property type="entry name" value="PRibGlycinamide_synth_C_sf"/>
</dbReference>
<dbReference type="NCBIfam" id="TIGR00877">
    <property type="entry name" value="purD"/>
    <property type="match status" value="1"/>
</dbReference>
<keyword evidence="8 14" id="KW-0658">Purine biosynthesis</keyword>
<dbReference type="AlphaFoldDB" id="A0A1H9VUY2"/>
<dbReference type="PROSITE" id="PS00184">
    <property type="entry name" value="GARS"/>
    <property type="match status" value="1"/>
</dbReference>
<comment type="pathway">
    <text evidence="3 14">Purine metabolism; IMP biosynthesis via de novo pathway; N(1)-(5-phospho-D-ribosyl)glycinamide from 5-phospho-alpha-D-ribose 1-diphosphate: step 2/2.</text>
</comment>
<comment type="similarity">
    <text evidence="11 14">Belongs to the GARS family.</text>
</comment>
<dbReference type="EMBL" id="FOGV01000024">
    <property type="protein sequence ID" value="SES25485.1"/>
    <property type="molecule type" value="Genomic_DNA"/>
</dbReference>
<dbReference type="InterPro" id="IPR020561">
    <property type="entry name" value="PRibGlycinamid_synth_ATP-grasp"/>
</dbReference>
<sequence length="427" mass="45602">MKVLLIGSGGREHALAWTMSKSAKVSEILVAPGSDAMSYVPGCRVIEIAESDHEALKELALAEKVDLIVPGPEGPLVEGITDVFQEAGLRVFGPTKAAAEIEGSKEFAKKIMDRYQIPTAAYQSFSSIAEAKAYVDTCGAPIVVKADGLAAGKGVVVAETNEEAYHALDDMMTAKAFGDAGRSVVIEECLRGEELSVMALVHGETVVPLVSAQDHKRACDGDTGPNTGGMGAYSPVPHLDASYTDEIMQKVLRPAARGMSQEGRPFTGVLYAGLMITEKGPKVIEFNARFGDPETQVVLPRLKSDLFLAMMRILAGEEIELDWTEESCAGVVVASSGYPGPYEKGWPFQLPSLVEPTAQQWFHAGTTKDDESTGGDGAWKTAGGRVLLLATVAPALDEAVKKTYQVLEAGEWEGMYYRKDIAGKVLN</sequence>
<dbReference type="InterPro" id="IPR020559">
    <property type="entry name" value="PRibGlycinamide_synth_CS"/>
</dbReference>
<dbReference type="UniPathway" id="UPA00074">
    <property type="reaction ID" value="UER00125"/>
</dbReference>
<dbReference type="Gene3D" id="3.90.600.10">
    <property type="entry name" value="Phosphoribosylglycinamide synthetase, C-terminal domain"/>
    <property type="match status" value="1"/>
</dbReference>
<gene>
    <name evidence="14" type="primary">purD</name>
    <name evidence="17" type="ORF">SAMN05444126_12415</name>
</gene>
<evidence type="ECO:0000256" key="4">
    <source>
        <dbReference type="ARBA" id="ARBA00013255"/>
    </source>
</evidence>
<dbReference type="GO" id="GO:0005524">
    <property type="term" value="F:ATP binding"/>
    <property type="evidence" value="ECO:0007669"/>
    <property type="project" value="UniProtKB-UniRule"/>
</dbReference>
<keyword evidence="5 14" id="KW-0436">Ligase</keyword>
<dbReference type="InterPro" id="IPR011761">
    <property type="entry name" value="ATP-grasp"/>
</dbReference>
<dbReference type="InterPro" id="IPR016185">
    <property type="entry name" value="PreATP-grasp_dom_sf"/>
</dbReference>
<evidence type="ECO:0000256" key="13">
    <source>
        <dbReference type="ARBA" id="ARBA00042864"/>
    </source>
</evidence>
<evidence type="ECO:0000313" key="17">
    <source>
        <dbReference type="EMBL" id="SES25485.1"/>
    </source>
</evidence>
<comment type="cofactor">
    <cofactor evidence="1">
        <name>Mn(2+)</name>
        <dbReference type="ChEBI" id="CHEBI:29035"/>
    </cofactor>
</comment>
<dbReference type="GO" id="GO:0006189">
    <property type="term" value="P:'de novo' IMP biosynthetic process"/>
    <property type="evidence" value="ECO:0007669"/>
    <property type="project" value="UniProtKB-UniRule"/>
</dbReference>
<dbReference type="SMART" id="SM01209">
    <property type="entry name" value="GARS_A"/>
    <property type="match status" value="1"/>
</dbReference>
<dbReference type="PANTHER" id="PTHR43472">
    <property type="entry name" value="PHOSPHORIBOSYLAMINE--GLYCINE LIGASE"/>
    <property type="match status" value="1"/>
</dbReference>
<comment type="cofactor">
    <cofactor evidence="2">
        <name>Mg(2+)</name>
        <dbReference type="ChEBI" id="CHEBI:18420"/>
    </cofactor>
</comment>
<evidence type="ECO:0000256" key="14">
    <source>
        <dbReference type="HAMAP-Rule" id="MF_00138"/>
    </source>
</evidence>
<dbReference type="GO" id="GO:0009113">
    <property type="term" value="P:purine nucleobase biosynthetic process"/>
    <property type="evidence" value="ECO:0007669"/>
    <property type="project" value="InterPro"/>
</dbReference>
<dbReference type="PROSITE" id="PS50975">
    <property type="entry name" value="ATP_GRASP"/>
    <property type="match status" value="1"/>
</dbReference>
<evidence type="ECO:0000256" key="7">
    <source>
        <dbReference type="ARBA" id="ARBA00022741"/>
    </source>
</evidence>
<dbReference type="OrthoDB" id="9807240at2"/>
<dbReference type="HAMAP" id="MF_00138">
    <property type="entry name" value="GARS"/>
    <property type="match status" value="1"/>
</dbReference>
<dbReference type="GO" id="GO:0004637">
    <property type="term" value="F:phosphoribosylamine-glycine ligase activity"/>
    <property type="evidence" value="ECO:0007669"/>
    <property type="project" value="UniProtKB-UniRule"/>
</dbReference>
<dbReference type="Gene3D" id="3.40.50.20">
    <property type="match status" value="1"/>
</dbReference>
<evidence type="ECO:0000256" key="5">
    <source>
        <dbReference type="ARBA" id="ARBA00022598"/>
    </source>
</evidence>
<keyword evidence="9 15" id="KW-0067">ATP-binding</keyword>
<protein>
    <recommendedName>
        <fullName evidence="4 14">Phosphoribosylamine--glycine ligase</fullName>
        <ecNumber evidence="4 14">6.3.4.13</ecNumber>
    </recommendedName>
    <alternativeName>
        <fullName evidence="14">GARS</fullName>
    </alternativeName>
    <alternativeName>
        <fullName evidence="12 14">Glycinamide ribonucleotide synthetase</fullName>
    </alternativeName>
    <alternativeName>
        <fullName evidence="13 14">Phosphoribosylglycinamide synthetase</fullName>
    </alternativeName>
</protein>
<dbReference type="FunFam" id="3.30.470.20:FF:000018">
    <property type="entry name" value="Trifunctional purine biosynthetic protein adenosine-3"/>
    <property type="match status" value="1"/>
</dbReference>
<dbReference type="InterPro" id="IPR000115">
    <property type="entry name" value="PRibGlycinamide_synth"/>
</dbReference>
<dbReference type="Pfam" id="PF01071">
    <property type="entry name" value="GARS_A"/>
    <property type="match status" value="1"/>
</dbReference>
<keyword evidence="7 15" id="KW-0547">Nucleotide-binding</keyword>
<dbReference type="SUPFAM" id="SSF56059">
    <property type="entry name" value="Glutathione synthetase ATP-binding domain-like"/>
    <property type="match status" value="1"/>
</dbReference>
<evidence type="ECO:0000256" key="8">
    <source>
        <dbReference type="ARBA" id="ARBA00022755"/>
    </source>
</evidence>
<dbReference type="SMART" id="SM01210">
    <property type="entry name" value="GARS_C"/>
    <property type="match status" value="1"/>
</dbReference>
<name>A0A1H9VUY2_9BACI</name>
<dbReference type="Gene3D" id="3.30.470.20">
    <property type="entry name" value="ATP-grasp fold, B domain"/>
    <property type="match status" value="1"/>
</dbReference>
<dbReference type="STRING" id="1464123.SAMN05444126_12415"/>
<dbReference type="InterPro" id="IPR011054">
    <property type="entry name" value="Rudment_hybrid_motif"/>
</dbReference>